<keyword evidence="1" id="KW-0732">Signal</keyword>
<name>A0A120IEI7_9FLAO</name>
<evidence type="ECO:0000256" key="1">
    <source>
        <dbReference type="SAM" id="SignalP"/>
    </source>
</evidence>
<proteinExistence type="predicted"/>
<dbReference type="Pfam" id="PF19335">
    <property type="entry name" value="HMBD"/>
    <property type="match status" value="1"/>
</dbReference>
<dbReference type="KEGG" id="lut:Lupro_11290"/>
<dbReference type="PROSITE" id="PS51257">
    <property type="entry name" value="PROKAR_LIPOPROTEIN"/>
    <property type="match status" value="1"/>
</dbReference>
<dbReference type="OrthoDB" id="1523860at2"/>
<dbReference type="InterPro" id="IPR045800">
    <property type="entry name" value="HMBD"/>
</dbReference>
<dbReference type="STRING" id="1622118.Lupro_11290"/>
<feature type="domain" description="Heavy metal binding" evidence="2">
    <location>
        <begin position="58"/>
        <end position="86"/>
    </location>
</feature>
<feature type="signal peptide" evidence="1">
    <location>
        <begin position="1"/>
        <end position="22"/>
    </location>
</feature>
<keyword evidence="4" id="KW-1185">Reference proteome</keyword>
<evidence type="ECO:0000313" key="4">
    <source>
        <dbReference type="Proteomes" id="UP000059672"/>
    </source>
</evidence>
<dbReference type="GO" id="GO:0046872">
    <property type="term" value="F:metal ion binding"/>
    <property type="evidence" value="ECO:0007669"/>
    <property type="project" value="InterPro"/>
</dbReference>
<reference evidence="3 4" key="2">
    <citation type="journal article" date="2016" name="Int. J. Syst. Evol. Microbiol.">
        <title>Lutibacter profundi sp. nov., isolated from a deep-sea hydrothermal system on the Arctic Mid-Ocean Ridge and emended description of the genus Lutibacter.</title>
        <authorList>
            <person name="Le Moine Bauer S."/>
            <person name="Roalkvam I."/>
            <person name="Steen I.H."/>
            <person name="Dahle H."/>
        </authorList>
    </citation>
    <scope>NUCLEOTIDE SEQUENCE [LARGE SCALE GENOMIC DNA]</scope>
    <source>
        <strain evidence="3 4">LP1</strain>
    </source>
</reference>
<dbReference type="AlphaFoldDB" id="A0A120IEI7"/>
<gene>
    <name evidence="3" type="ORF">Lupro_11290</name>
</gene>
<evidence type="ECO:0000259" key="2">
    <source>
        <dbReference type="Pfam" id="PF19335"/>
    </source>
</evidence>
<dbReference type="Proteomes" id="UP000059672">
    <property type="component" value="Chromosome"/>
</dbReference>
<sequence length="96" mass="10934">MKKTLFIVVVIFSFSLLFTACKGDKKEGVKEVKATEEMKIEGHENHDHETKKMASKVVYQCRMDCEKGKTYDKEGNCPVCNMPLKAKMVSPEEVTE</sequence>
<reference evidence="4" key="1">
    <citation type="submission" date="2015-12" db="EMBL/GenBank/DDBJ databases">
        <title>Complete genome sequence of Lutibacter profundus strain LP1.</title>
        <authorList>
            <person name="Wissuwa J."/>
            <person name="Le Moine Bauer S."/>
            <person name="Stokke R."/>
            <person name="Dahle H."/>
            <person name="Steen I.H."/>
        </authorList>
    </citation>
    <scope>NUCLEOTIDE SEQUENCE [LARGE SCALE GENOMIC DNA]</scope>
    <source>
        <strain evidence="4">LP1</strain>
    </source>
</reference>
<feature type="chain" id="PRO_5007166775" description="Heavy metal binding domain-containing protein" evidence="1">
    <location>
        <begin position="23"/>
        <end position="96"/>
    </location>
</feature>
<dbReference type="RefSeq" id="WP_068210338.1">
    <property type="nucleotide sequence ID" value="NZ_CP013355.1"/>
</dbReference>
<protein>
    <recommendedName>
        <fullName evidence="2">Heavy metal binding domain-containing protein</fullName>
    </recommendedName>
</protein>
<organism evidence="3 4">
    <name type="scientific">Lutibacter profundi</name>
    <dbReference type="NCBI Taxonomy" id="1622118"/>
    <lineage>
        <taxon>Bacteria</taxon>
        <taxon>Pseudomonadati</taxon>
        <taxon>Bacteroidota</taxon>
        <taxon>Flavobacteriia</taxon>
        <taxon>Flavobacteriales</taxon>
        <taxon>Flavobacteriaceae</taxon>
        <taxon>Lutibacter</taxon>
    </lineage>
</organism>
<dbReference type="EMBL" id="CP013355">
    <property type="protein sequence ID" value="AMC11814.1"/>
    <property type="molecule type" value="Genomic_DNA"/>
</dbReference>
<accession>A0A120IEI7</accession>
<evidence type="ECO:0000313" key="3">
    <source>
        <dbReference type="EMBL" id="AMC11814.1"/>
    </source>
</evidence>